<organism evidence="1 2">
    <name type="scientific">Pleuronectes platessa</name>
    <name type="common">European plaice</name>
    <dbReference type="NCBI Taxonomy" id="8262"/>
    <lineage>
        <taxon>Eukaryota</taxon>
        <taxon>Metazoa</taxon>
        <taxon>Chordata</taxon>
        <taxon>Craniata</taxon>
        <taxon>Vertebrata</taxon>
        <taxon>Euteleostomi</taxon>
        <taxon>Actinopterygii</taxon>
        <taxon>Neopterygii</taxon>
        <taxon>Teleostei</taxon>
        <taxon>Neoteleostei</taxon>
        <taxon>Acanthomorphata</taxon>
        <taxon>Carangaria</taxon>
        <taxon>Pleuronectiformes</taxon>
        <taxon>Pleuronectoidei</taxon>
        <taxon>Pleuronectidae</taxon>
        <taxon>Pleuronectes</taxon>
    </lineage>
</organism>
<keyword evidence="2" id="KW-1185">Reference proteome</keyword>
<dbReference type="Proteomes" id="UP001153269">
    <property type="component" value="Unassembled WGS sequence"/>
</dbReference>
<gene>
    <name evidence="1" type="ORF">PLEPLA_LOCUS6429</name>
</gene>
<comment type="caution">
    <text evidence="1">The sequence shown here is derived from an EMBL/GenBank/DDBJ whole genome shotgun (WGS) entry which is preliminary data.</text>
</comment>
<accession>A0A9N7TVU0</accession>
<sequence length="149" mass="17188">MIFKSCELCNTALTGPTLRQHIKGDTTDIEMDYREITPLCSTSSSPFCVLPCPHLLWSNAKFTRGWTGCPDCRKLQELNDSFVRYCHTDTEAFLSDIDRSLSSSRRVFQQLERKSVSEPQDNDWDRIQSQVRHTLRKDQEPFVSLNVAL</sequence>
<dbReference type="AlphaFoldDB" id="A0A9N7TVU0"/>
<dbReference type="EMBL" id="CADEAL010000335">
    <property type="protein sequence ID" value="CAB1418603.1"/>
    <property type="molecule type" value="Genomic_DNA"/>
</dbReference>
<reference evidence="1" key="1">
    <citation type="submission" date="2020-03" db="EMBL/GenBank/DDBJ databases">
        <authorList>
            <person name="Weist P."/>
        </authorList>
    </citation>
    <scope>NUCLEOTIDE SEQUENCE</scope>
</reference>
<name>A0A9N7TVU0_PLEPL</name>
<proteinExistence type="predicted"/>
<evidence type="ECO:0000313" key="1">
    <source>
        <dbReference type="EMBL" id="CAB1418603.1"/>
    </source>
</evidence>
<protein>
    <submittedName>
        <fullName evidence="1">Uncharacterized protein</fullName>
    </submittedName>
</protein>
<evidence type="ECO:0000313" key="2">
    <source>
        <dbReference type="Proteomes" id="UP001153269"/>
    </source>
</evidence>